<evidence type="ECO:0000259" key="12">
    <source>
        <dbReference type="Pfam" id="PF01179"/>
    </source>
</evidence>
<dbReference type="InterPro" id="IPR049948">
    <property type="entry name" value="Cu_Am_ox_TPQ-bd"/>
</dbReference>
<reference evidence="15 16" key="1">
    <citation type="submission" date="2024-07" db="EMBL/GenBank/DDBJ databases">
        <title>Section-level genome sequencing and comparative genomics of Aspergillus sections Usti and Cavernicolus.</title>
        <authorList>
            <consortium name="Lawrence Berkeley National Laboratory"/>
            <person name="Nybo J.L."/>
            <person name="Vesth T.C."/>
            <person name="Theobald S."/>
            <person name="Frisvad J.C."/>
            <person name="Larsen T.O."/>
            <person name="Kjaerboelling I."/>
            <person name="Rothschild-Mancinelli K."/>
            <person name="Lyhne E.K."/>
            <person name="Kogle M.E."/>
            <person name="Barry K."/>
            <person name="Clum A."/>
            <person name="Na H."/>
            <person name="Ledsgaard L."/>
            <person name="Lin J."/>
            <person name="Lipzen A."/>
            <person name="Kuo A."/>
            <person name="Riley R."/>
            <person name="Mondo S."/>
            <person name="Labutti K."/>
            <person name="Haridas S."/>
            <person name="Pangalinan J."/>
            <person name="Salamov A.A."/>
            <person name="Simmons B.A."/>
            <person name="Magnuson J.K."/>
            <person name="Chen J."/>
            <person name="Drula E."/>
            <person name="Henrissat B."/>
            <person name="Wiebenga A."/>
            <person name="Lubbers R.J."/>
            <person name="Gomes A.C."/>
            <person name="Makela M.R."/>
            <person name="Stajich J."/>
            <person name="Grigoriev I.V."/>
            <person name="Mortensen U.H."/>
            <person name="De Vries R.P."/>
            <person name="Baker S.E."/>
            <person name="Andersen M.R."/>
        </authorList>
    </citation>
    <scope>NUCLEOTIDE SEQUENCE [LARGE SCALE GENOMIC DNA]</scope>
    <source>
        <strain evidence="15 16">CBS 209.92</strain>
    </source>
</reference>
<comment type="cofactor">
    <cofactor evidence="3">
        <name>Zn(2+)</name>
        <dbReference type="ChEBI" id="CHEBI:29105"/>
    </cofactor>
</comment>
<evidence type="ECO:0000256" key="3">
    <source>
        <dbReference type="ARBA" id="ARBA00001947"/>
    </source>
</evidence>
<dbReference type="EMBL" id="JBFTWV010000236">
    <property type="protein sequence ID" value="KAL2783437.1"/>
    <property type="molecule type" value="Genomic_DNA"/>
</dbReference>
<comment type="similarity">
    <text evidence="4 11">Belongs to the copper/topaquinone oxidase family.</text>
</comment>
<evidence type="ECO:0000256" key="8">
    <source>
        <dbReference type="ARBA" id="ARBA00023002"/>
    </source>
</evidence>
<dbReference type="InterPro" id="IPR015802">
    <property type="entry name" value="Cu_amine_oxidase_N3"/>
</dbReference>
<dbReference type="PROSITE" id="PS01164">
    <property type="entry name" value="COPPER_AMINE_OXID_1"/>
    <property type="match status" value="1"/>
</dbReference>
<dbReference type="PANTHER" id="PTHR10638">
    <property type="entry name" value="COPPER AMINE OXIDASE"/>
    <property type="match status" value="1"/>
</dbReference>
<comment type="subunit">
    <text evidence="5">Homodimer.</text>
</comment>
<evidence type="ECO:0000256" key="11">
    <source>
        <dbReference type="RuleBase" id="RU000672"/>
    </source>
</evidence>
<evidence type="ECO:0000256" key="4">
    <source>
        <dbReference type="ARBA" id="ARBA00007983"/>
    </source>
</evidence>
<dbReference type="PANTHER" id="PTHR10638:SF86">
    <property type="entry name" value="COPPER AMINE OXIDASE 1-RELATED"/>
    <property type="match status" value="1"/>
</dbReference>
<keyword evidence="10" id="KW-0464">Manganese</keyword>
<gene>
    <name evidence="15" type="ORF">BJX66DRAFT_344941</name>
</gene>
<evidence type="ECO:0000256" key="2">
    <source>
        <dbReference type="ARBA" id="ARBA00001936"/>
    </source>
</evidence>
<keyword evidence="16" id="KW-1185">Reference proteome</keyword>
<evidence type="ECO:0000256" key="9">
    <source>
        <dbReference type="ARBA" id="ARBA00023008"/>
    </source>
</evidence>
<evidence type="ECO:0000259" key="14">
    <source>
        <dbReference type="Pfam" id="PF02728"/>
    </source>
</evidence>
<proteinExistence type="inferred from homology"/>
<dbReference type="SUPFAM" id="SSF49998">
    <property type="entry name" value="Amine oxidase catalytic domain"/>
    <property type="match status" value="1"/>
</dbReference>
<dbReference type="Pfam" id="PF02727">
    <property type="entry name" value="Cu_amine_oxidN2"/>
    <property type="match status" value="1"/>
</dbReference>
<feature type="domain" description="Copper amine oxidase N3-terminal" evidence="14">
    <location>
        <begin position="126"/>
        <end position="217"/>
    </location>
</feature>
<comment type="caution">
    <text evidence="15">The sequence shown here is derived from an EMBL/GenBank/DDBJ whole genome shotgun (WGS) entry which is preliminary data.</text>
</comment>
<dbReference type="InterPro" id="IPR015798">
    <property type="entry name" value="Cu_amine_oxidase_C"/>
</dbReference>
<evidence type="ECO:0000313" key="16">
    <source>
        <dbReference type="Proteomes" id="UP001610563"/>
    </source>
</evidence>
<protein>
    <recommendedName>
        <fullName evidence="11">Amine oxidase</fullName>
        <ecNumber evidence="11">1.4.3.-</ecNumber>
    </recommendedName>
</protein>
<evidence type="ECO:0000256" key="6">
    <source>
        <dbReference type="ARBA" id="ARBA00022723"/>
    </source>
</evidence>
<name>A0ABR4FJL8_9EURO</name>
<dbReference type="Gene3D" id="3.10.450.40">
    <property type="match status" value="2"/>
</dbReference>
<dbReference type="InterPro" id="IPR000269">
    <property type="entry name" value="Cu_amine_oxidase"/>
</dbReference>
<evidence type="ECO:0000256" key="5">
    <source>
        <dbReference type="ARBA" id="ARBA00011738"/>
    </source>
</evidence>
<feature type="domain" description="Copper amine oxidase N2-terminal" evidence="13">
    <location>
        <begin position="34"/>
        <end position="119"/>
    </location>
</feature>
<dbReference type="InterPro" id="IPR015800">
    <property type="entry name" value="Cu_amine_oxidase_N2"/>
</dbReference>
<dbReference type="InterPro" id="IPR016182">
    <property type="entry name" value="Cu_amine_oxidase_N-reg"/>
</dbReference>
<dbReference type="SUPFAM" id="SSF54416">
    <property type="entry name" value="Amine oxidase N-terminal region"/>
    <property type="match status" value="2"/>
</dbReference>
<evidence type="ECO:0000259" key="13">
    <source>
        <dbReference type="Pfam" id="PF02727"/>
    </source>
</evidence>
<comment type="cofactor">
    <cofactor evidence="11">
        <name>Cu cation</name>
        <dbReference type="ChEBI" id="CHEBI:23378"/>
    </cofactor>
    <text evidence="11">Contains 1 topaquinone per subunit.</text>
</comment>
<comment type="cofactor">
    <cofactor evidence="1">
        <name>Cu cation</name>
        <dbReference type="ChEBI" id="CHEBI:23378"/>
    </cofactor>
</comment>
<evidence type="ECO:0000256" key="10">
    <source>
        <dbReference type="ARBA" id="ARBA00023211"/>
    </source>
</evidence>
<dbReference type="Pfam" id="PF01179">
    <property type="entry name" value="Cu_amine_oxid"/>
    <property type="match status" value="1"/>
</dbReference>
<dbReference type="EC" id="1.4.3.-" evidence="11"/>
<keyword evidence="6 11" id="KW-0479">Metal-binding</keyword>
<sequence length="679" mass="76312">MEPFPRFPSMDVQSAGNNLFTGPMQIIDDRACHHPLDPLTASEIREAAILIRKSASTRNVTIKFNCLTLREPRKNEYQKYRQEVSKLPYRRAFAILHQSPGGVIEVVVNLDAAVIEEWKRVEDAVPLLTLEDLDIIGQIGRSDPRVIEACRKLGICDMSKVYFDAWSIGLDKRWDRERRLQQALPYYRFSPNDNQYAHPLAFTFIADTESREILSVDIICVDGDPIPMPLEEHNYHPALREPHSAFAPLKPIQITQPNGVSFKMKGNVLSWAGYRMHVGFNVREGIVLSDISFYDRDEERHRSLFYRLSVAKTEVPYGYPKVPHSGKQAFDLGEYGLGLMTNSLRPGCDFKGAIKYIDAVMADSQGDPYVVRNAICIHEEDNGILFKHTDCRAGKVVSARDRKLIISQIVTAANYDYCFYHSFTLDGTYELEVKLTGILNTTVLHPTNLAQSQGTKVARSITAHNKQHVFSLRVDPEVDGANNMVMECDARPSLDAIGAQFNPYGDAFVCQKSPVQGSSDAALGRWWEILNPARMNPVCGKPVGYKIINSQYAGLLAQTGSNVHGRAAFAAKPIWVVRYEDDEFFTARDYIHHPGNQAIEGEVALERAKGSGDIVVFVQFGVTHFPRKEDFPIMPSESAKVTLRASDFFSTSPALWITPVADELEKDRKPRSSGRPRTI</sequence>
<comment type="PTM">
    <text evidence="11">Topaquinone (TPQ) is generated by copper-dependent autoxidation of a specific tyrosyl residue.</text>
</comment>
<evidence type="ECO:0000313" key="15">
    <source>
        <dbReference type="EMBL" id="KAL2783437.1"/>
    </source>
</evidence>
<dbReference type="Proteomes" id="UP001610563">
    <property type="component" value="Unassembled WGS sequence"/>
</dbReference>
<dbReference type="Gene3D" id="2.70.98.20">
    <property type="entry name" value="Copper amine oxidase, catalytic domain"/>
    <property type="match status" value="1"/>
</dbReference>
<dbReference type="Pfam" id="PF02728">
    <property type="entry name" value="Cu_amine_oxidN3"/>
    <property type="match status" value="1"/>
</dbReference>
<keyword evidence="9 11" id="KW-0186">Copper</keyword>
<evidence type="ECO:0000256" key="7">
    <source>
        <dbReference type="ARBA" id="ARBA00022772"/>
    </source>
</evidence>
<feature type="domain" description="Copper amine oxidase catalytic" evidence="12">
    <location>
        <begin position="252"/>
        <end position="655"/>
    </location>
</feature>
<comment type="cofactor">
    <cofactor evidence="2">
        <name>Mn(2+)</name>
        <dbReference type="ChEBI" id="CHEBI:29035"/>
    </cofactor>
</comment>
<keyword evidence="7 11" id="KW-0801">TPQ</keyword>
<organism evidence="15 16">
    <name type="scientific">Aspergillus keveii</name>
    <dbReference type="NCBI Taxonomy" id="714993"/>
    <lineage>
        <taxon>Eukaryota</taxon>
        <taxon>Fungi</taxon>
        <taxon>Dikarya</taxon>
        <taxon>Ascomycota</taxon>
        <taxon>Pezizomycotina</taxon>
        <taxon>Eurotiomycetes</taxon>
        <taxon>Eurotiomycetidae</taxon>
        <taxon>Eurotiales</taxon>
        <taxon>Aspergillaceae</taxon>
        <taxon>Aspergillus</taxon>
        <taxon>Aspergillus subgen. Nidulantes</taxon>
    </lineage>
</organism>
<accession>A0ABR4FJL8</accession>
<evidence type="ECO:0000256" key="1">
    <source>
        <dbReference type="ARBA" id="ARBA00001935"/>
    </source>
</evidence>
<dbReference type="InterPro" id="IPR036460">
    <property type="entry name" value="Cu_amine_oxidase_C_sf"/>
</dbReference>
<keyword evidence="8 11" id="KW-0560">Oxidoreductase</keyword>